<proteinExistence type="predicted"/>
<dbReference type="EC" id="2.4.-.-" evidence="3"/>
<keyword evidence="3" id="KW-0808">Transferase</keyword>
<accession>A0ABU1CDZ8</accession>
<dbReference type="InterPro" id="IPR055259">
    <property type="entry name" value="YkvP/CgeB_Glyco_trans-like"/>
</dbReference>
<keyword evidence="4" id="KW-1185">Reference proteome</keyword>
<dbReference type="Gene3D" id="3.40.50.2000">
    <property type="entry name" value="Glycogen Phosphorylase B"/>
    <property type="match status" value="1"/>
</dbReference>
<dbReference type="Pfam" id="PF13524">
    <property type="entry name" value="Glyco_trans_1_2"/>
    <property type="match status" value="1"/>
</dbReference>
<feature type="region of interest" description="Disordered" evidence="1">
    <location>
        <begin position="365"/>
        <end position="385"/>
    </location>
</feature>
<protein>
    <submittedName>
        <fullName evidence="3">Glycosyltransferase</fullName>
        <ecNumber evidence="3">2.4.-.-</ecNumber>
    </submittedName>
</protein>
<dbReference type="EMBL" id="JARUHG010000001">
    <property type="protein sequence ID" value="MDR0182619.1"/>
    <property type="molecule type" value="Genomic_DNA"/>
</dbReference>
<dbReference type="Proteomes" id="UP001233535">
    <property type="component" value="Unassembled WGS sequence"/>
</dbReference>
<evidence type="ECO:0000313" key="4">
    <source>
        <dbReference type="Proteomes" id="UP001233535"/>
    </source>
</evidence>
<feature type="domain" description="Spore protein YkvP/CgeB glycosyl transferase-like" evidence="2">
    <location>
        <begin position="198"/>
        <end position="348"/>
    </location>
</feature>
<dbReference type="SUPFAM" id="SSF53756">
    <property type="entry name" value="UDP-Glycosyltransferase/glycogen phosphorylase"/>
    <property type="match status" value="1"/>
</dbReference>
<organism evidence="3 4">
    <name type="scientific">Lysobacter arvi</name>
    <dbReference type="NCBI Taxonomy" id="3038776"/>
    <lineage>
        <taxon>Bacteria</taxon>
        <taxon>Pseudomonadati</taxon>
        <taxon>Pseudomonadota</taxon>
        <taxon>Gammaproteobacteria</taxon>
        <taxon>Lysobacterales</taxon>
        <taxon>Lysobacteraceae</taxon>
        <taxon>Lysobacter</taxon>
    </lineage>
</organism>
<keyword evidence="3" id="KW-0328">Glycosyltransferase</keyword>
<reference evidence="3 4" key="1">
    <citation type="submission" date="2023-04" db="EMBL/GenBank/DDBJ databases">
        <title>Lysobacter sp. strain UC isolated from soil sample.</title>
        <authorList>
            <person name="Choksket S."/>
            <person name="Harshvardhan F."/>
            <person name="Rana R."/>
            <person name="Patil P.B."/>
            <person name="Korpole S."/>
        </authorList>
    </citation>
    <scope>NUCLEOTIDE SEQUENCE [LARGE SCALE GENOMIC DNA]</scope>
    <source>
        <strain evidence="3 4">UC</strain>
    </source>
</reference>
<name>A0ABU1CDZ8_9GAMM</name>
<dbReference type="GO" id="GO:0016757">
    <property type="term" value="F:glycosyltransferase activity"/>
    <property type="evidence" value="ECO:0007669"/>
    <property type="project" value="UniProtKB-KW"/>
</dbReference>
<dbReference type="RefSeq" id="WP_309261737.1">
    <property type="nucleotide sequence ID" value="NZ_JARUHG010000001.1"/>
</dbReference>
<feature type="compositionally biased region" description="Basic and acidic residues" evidence="1">
    <location>
        <begin position="372"/>
        <end position="385"/>
    </location>
</feature>
<sequence length="385" mass="42916">MGAPLDIVVIGLSLRSAWGNGHATTYRALLDALEARGDRVRFLERDAPWYAQNQDAASELPGQLAIYSDLEELQDRHAAEVASADLVIVGSYVPQGIEVGRWAQRTARGIVAFYDIDTPVTLSALAQSRCAYLDADVITGYDVYLSFSGGPALETLQRHGAQMAVPLYCSADPNRYFPEERNADFDLGYMGTYSDDRQPVLERLLLRPAREWSEGAFVVAGPQYPESIQWPANVERIEHLAPSEHRGFYNRQRFTLNVTRADMVAMGFSPSVRLFEAAACGTPIVSDAWTGLDDLFAPEKEILIARSGAQVAHWLQRIPEPMRRRIGHAARARFLAEHTPAHRAQSLHSYFERAAARRSRAATAHVTHNRSTHHEHAYVPSNDRP</sequence>
<evidence type="ECO:0000259" key="2">
    <source>
        <dbReference type="Pfam" id="PF13524"/>
    </source>
</evidence>
<gene>
    <name evidence="3" type="ORF">P8609_06495</name>
</gene>
<comment type="caution">
    <text evidence="3">The sequence shown here is derived from an EMBL/GenBank/DDBJ whole genome shotgun (WGS) entry which is preliminary data.</text>
</comment>
<evidence type="ECO:0000313" key="3">
    <source>
        <dbReference type="EMBL" id="MDR0182619.1"/>
    </source>
</evidence>
<evidence type="ECO:0000256" key="1">
    <source>
        <dbReference type="SAM" id="MobiDB-lite"/>
    </source>
</evidence>